<dbReference type="AlphaFoldDB" id="A0A1B7MP07"/>
<keyword evidence="3" id="KW-1185">Reference proteome</keyword>
<dbReference type="EMBL" id="KV448626">
    <property type="protein sequence ID" value="OAX34329.1"/>
    <property type="molecule type" value="Genomic_DNA"/>
</dbReference>
<protein>
    <recommendedName>
        <fullName evidence="4">Secreted protein</fullName>
    </recommendedName>
</protein>
<evidence type="ECO:0008006" key="4">
    <source>
        <dbReference type="Google" id="ProtNLM"/>
    </source>
</evidence>
<accession>A0A1B7MP07</accession>
<proteinExistence type="predicted"/>
<reference evidence="2 3" key="1">
    <citation type="submission" date="2016-06" db="EMBL/GenBank/DDBJ databases">
        <title>Comparative genomics of the ectomycorrhizal sister species Rhizopogon vinicolor and Rhizopogon vesiculosus (Basidiomycota: Boletales) reveals a divergence of the mating type B locus.</title>
        <authorList>
            <consortium name="DOE Joint Genome Institute"/>
            <person name="Mujic A.B."/>
            <person name="Kuo A."/>
            <person name="Tritt A."/>
            <person name="Lipzen A."/>
            <person name="Chen C."/>
            <person name="Johnson J."/>
            <person name="Sharma A."/>
            <person name="Barry K."/>
            <person name="Grigoriev I.V."/>
            <person name="Spatafora J.W."/>
        </authorList>
    </citation>
    <scope>NUCLEOTIDE SEQUENCE [LARGE SCALE GENOMIC DNA]</scope>
    <source>
        <strain evidence="2 3">AM-OR11-026</strain>
    </source>
</reference>
<evidence type="ECO:0000256" key="1">
    <source>
        <dbReference type="SAM" id="SignalP"/>
    </source>
</evidence>
<sequence length="93" mass="10345">MRVYLLPWALLPLLPSSGLCGSGKDFIGVMHAQRSDFFDIPSGTLLASLDLHQFVSSGRNCDHMALSRASRGVRRGCDTTKFSKRRTQHHSKD</sequence>
<gene>
    <name evidence="2" type="ORF">K503DRAFT_774665</name>
</gene>
<name>A0A1B7MP07_9AGAM</name>
<dbReference type="InParanoid" id="A0A1B7MP07"/>
<feature type="signal peptide" evidence="1">
    <location>
        <begin position="1"/>
        <end position="20"/>
    </location>
</feature>
<keyword evidence="1" id="KW-0732">Signal</keyword>
<organism evidence="2 3">
    <name type="scientific">Rhizopogon vinicolor AM-OR11-026</name>
    <dbReference type="NCBI Taxonomy" id="1314800"/>
    <lineage>
        <taxon>Eukaryota</taxon>
        <taxon>Fungi</taxon>
        <taxon>Dikarya</taxon>
        <taxon>Basidiomycota</taxon>
        <taxon>Agaricomycotina</taxon>
        <taxon>Agaricomycetes</taxon>
        <taxon>Agaricomycetidae</taxon>
        <taxon>Boletales</taxon>
        <taxon>Suillineae</taxon>
        <taxon>Rhizopogonaceae</taxon>
        <taxon>Rhizopogon</taxon>
    </lineage>
</organism>
<evidence type="ECO:0000313" key="2">
    <source>
        <dbReference type="EMBL" id="OAX34329.1"/>
    </source>
</evidence>
<feature type="chain" id="PRO_5008597498" description="Secreted protein" evidence="1">
    <location>
        <begin position="21"/>
        <end position="93"/>
    </location>
</feature>
<evidence type="ECO:0000313" key="3">
    <source>
        <dbReference type="Proteomes" id="UP000092154"/>
    </source>
</evidence>
<dbReference type="Proteomes" id="UP000092154">
    <property type="component" value="Unassembled WGS sequence"/>
</dbReference>